<dbReference type="Gene3D" id="1.20.1440.120">
    <property type="entry name" value="Recombination protein O, C-terminal domain"/>
    <property type="match status" value="1"/>
</dbReference>
<dbReference type="Pfam" id="PF02565">
    <property type="entry name" value="RecO_C"/>
    <property type="match status" value="1"/>
</dbReference>
<keyword evidence="10" id="KW-1185">Reference proteome</keyword>
<dbReference type="Proteomes" id="UP001282284">
    <property type="component" value="Unassembled WGS sequence"/>
</dbReference>
<dbReference type="RefSeq" id="WP_317942177.1">
    <property type="nucleotide sequence ID" value="NZ_JAUBDI010000002.1"/>
</dbReference>
<dbReference type="PANTHER" id="PTHR33991">
    <property type="entry name" value="DNA REPAIR PROTEIN RECO"/>
    <property type="match status" value="1"/>
</dbReference>
<evidence type="ECO:0000256" key="1">
    <source>
        <dbReference type="ARBA" id="ARBA00007452"/>
    </source>
</evidence>
<dbReference type="PANTHER" id="PTHR33991:SF1">
    <property type="entry name" value="DNA REPAIR PROTEIN RECO"/>
    <property type="match status" value="1"/>
</dbReference>
<dbReference type="Pfam" id="PF11967">
    <property type="entry name" value="RecO_N"/>
    <property type="match status" value="1"/>
</dbReference>
<protein>
    <recommendedName>
        <fullName evidence="2 7">DNA repair protein RecO</fullName>
    </recommendedName>
    <alternativeName>
        <fullName evidence="6 7">Recombination protein O</fullName>
    </alternativeName>
</protein>
<gene>
    <name evidence="7 9" type="primary">recO</name>
    <name evidence="9" type="ORF">QT711_03750</name>
</gene>
<proteinExistence type="inferred from homology"/>
<dbReference type="EMBL" id="JAUBDI010000002">
    <property type="protein sequence ID" value="MDW0112286.1"/>
    <property type="molecule type" value="Genomic_DNA"/>
</dbReference>
<evidence type="ECO:0000256" key="2">
    <source>
        <dbReference type="ARBA" id="ARBA00021310"/>
    </source>
</evidence>
<evidence type="ECO:0000259" key="8">
    <source>
        <dbReference type="Pfam" id="PF11967"/>
    </source>
</evidence>
<comment type="similarity">
    <text evidence="1 7">Belongs to the RecO family.</text>
</comment>
<dbReference type="HAMAP" id="MF_00201">
    <property type="entry name" value="RecO"/>
    <property type="match status" value="1"/>
</dbReference>
<dbReference type="InterPro" id="IPR012340">
    <property type="entry name" value="NA-bd_OB-fold"/>
</dbReference>
<name>A0ABU4G5V9_9BACL</name>
<evidence type="ECO:0000256" key="4">
    <source>
        <dbReference type="ARBA" id="ARBA00023172"/>
    </source>
</evidence>
<comment type="caution">
    <text evidence="9">The sequence shown here is derived from an EMBL/GenBank/DDBJ whole genome shotgun (WGS) entry which is preliminary data.</text>
</comment>
<evidence type="ECO:0000313" key="10">
    <source>
        <dbReference type="Proteomes" id="UP001282284"/>
    </source>
</evidence>
<dbReference type="Gene3D" id="2.40.50.140">
    <property type="entry name" value="Nucleic acid-binding proteins"/>
    <property type="match status" value="1"/>
</dbReference>
<organism evidence="9 10">
    <name type="scientific">Sporosarcina saromensis</name>
    <dbReference type="NCBI Taxonomy" id="359365"/>
    <lineage>
        <taxon>Bacteria</taxon>
        <taxon>Bacillati</taxon>
        <taxon>Bacillota</taxon>
        <taxon>Bacilli</taxon>
        <taxon>Bacillales</taxon>
        <taxon>Caryophanaceae</taxon>
        <taxon>Sporosarcina</taxon>
    </lineage>
</organism>
<evidence type="ECO:0000313" key="9">
    <source>
        <dbReference type="EMBL" id="MDW0112286.1"/>
    </source>
</evidence>
<keyword evidence="3 7" id="KW-0227">DNA damage</keyword>
<sequence>MLNKWEGIILKSMPYGESNKIVTLYTREAGKMTAMARGAKKPASRLAAVTQTFTHGFFLLHAGRGMGTLEQGEPVNSMRHIREDLEATAYASFVVELIDRLTEDKGQGPNVFALLQDALHAMNEGYDPEAIALFVEWKMLPVAGIHPVLHQCAHCRATEGEFAFSFQMIGFLCHRCFQIDPYIVRITPTQLRLIRTFFTVPIQQVGSLTLKKATKQFMRKIVRTVYDEQVGVRLKSRAFLDQLERTPQLLPQKEKPQEDGE</sequence>
<evidence type="ECO:0000256" key="6">
    <source>
        <dbReference type="ARBA" id="ARBA00033409"/>
    </source>
</evidence>
<dbReference type="InterPro" id="IPR003717">
    <property type="entry name" value="RecO"/>
</dbReference>
<evidence type="ECO:0000256" key="5">
    <source>
        <dbReference type="ARBA" id="ARBA00023204"/>
    </source>
</evidence>
<comment type="function">
    <text evidence="7">Involved in DNA repair and RecF pathway recombination.</text>
</comment>
<keyword evidence="4 7" id="KW-0233">DNA recombination</keyword>
<dbReference type="InterPro" id="IPR022572">
    <property type="entry name" value="DNA_rep/recomb_RecO_N"/>
</dbReference>
<dbReference type="InterPro" id="IPR037278">
    <property type="entry name" value="ARFGAP/RecO"/>
</dbReference>
<dbReference type="InterPro" id="IPR042242">
    <property type="entry name" value="RecO_C"/>
</dbReference>
<reference evidence="9 10" key="1">
    <citation type="submission" date="2023-06" db="EMBL/GenBank/DDBJ databases">
        <title>Sporosarcina sp. nov., isolated from Korean traditional fermented seafood 'Jeotgal'.</title>
        <authorList>
            <person name="Yang A.I."/>
            <person name="Shin N.-R."/>
        </authorList>
    </citation>
    <scope>NUCLEOTIDE SEQUENCE [LARGE SCALE GENOMIC DNA]</scope>
    <source>
        <strain evidence="9 10">KCTC13119</strain>
    </source>
</reference>
<evidence type="ECO:0000256" key="7">
    <source>
        <dbReference type="HAMAP-Rule" id="MF_00201"/>
    </source>
</evidence>
<accession>A0ABU4G5V9</accession>
<dbReference type="SUPFAM" id="SSF57863">
    <property type="entry name" value="ArfGap/RecO-like zinc finger"/>
    <property type="match status" value="1"/>
</dbReference>
<keyword evidence="5 7" id="KW-0234">DNA repair</keyword>
<feature type="domain" description="DNA replication/recombination mediator RecO N-terminal" evidence="8">
    <location>
        <begin position="4"/>
        <end position="77"/>
    </location>
</feature>
<evidence type="ECO:0000256" key="3">
    <source>
        <dbReference type="ARBA" id="ARBA00022763"/>
    </source>
</evidence>
<dbReference type="NCBIfam" id="TIGR00613">
    <property type="entry name" value="reco"/>
    <property type="match status" value="1"/>
</dbReference>
<dbReference type="SUPFAM" id="SSF50249">
    <property type="entry name" value="Nucleic acid-binding proteins"/>
    <property type="match status" value="1"/>
</dbReference>